<dbReference type="AlphaFoldDB" id="M7YKI6"/>
<keyword evidence="1" id="KW-0805">Transcription regulation</keyword>
<proteinExistence type="predicted"/>
<evidence type="ECO:0000256" key="5">
    <source>
        <dbReference type="SAM" id="MobiDB-lite"/>
    </source>
</evidence>
<reference evidence="6" key="1">
    <citation type="journal article" date="2013" name="Nature">
        <title>Draft genome of the wheat A-genome progenitor Triticum urartu.</title>
        <authorList>
            <person name="Ling H.Q."/>
            <person name="Zhao S."/>
            <person name="Liu D."/>
            <person name="Wang J."/>
            <person name="Sun H."/>
            <person name="Zhang C."/>
            <person name="Fan H."/>
            <person name="Li D."/>
            <person name="Dong L."/>
            <person name="Tao Y."/>
            <person name="Gao C."/>
            <person name="Wu H."/>
            <person name="Li Y."/>
            <person name="Cui Y."/>
            <person name="Guo X."/>
            <person name="Zheng S."/>
            <person name="Wang B."/>
            <person name="Yu K."/>
            <person name="Liang Q."/>
            <person name="Yang W."/>
            <person name="Lou X."/>
            <person name="Chen J."/>
            <person name="Feng M."/>
            <person name="Jian J."/>
            <person name="Zhang X."/>
            <person name="Luo G."/>
            <person name="Jiang Y."/>
            <person name="Liu J."/>
            <person name="Wang Z."/>
            <person name="Sha Y."/>
            <person name="Zhang B."/>
            <person name="Wu H."/>
            <person name="Tang D."/>
            <person name="Shen Q."/>
            <person name="Xue P."/>
            <person name="Zou S."/>
            <person name="Wang X."/>
            <person name="Liu X."/>
            <person name="Wang F."/>
            <person name="Yang Y."/>
            <person name="An X."/>
            <person name="Dong Z."/>
            <person name="Zhang K."/>
            <person name="Zhang X."/>
            <person name="Luo M.C."/>
            <person name="Dvorak J."/>
            <person name="Tong Y."/>
            <person name="Wang J."/>
            <person name="Yang H."/>
            <person name="Li Z."/>
            <person name="Wang D."/>
            <person name="Zhang A."/>
            <person name="Wang J."/>
        </authorList>
    </citation>
    <scope>NUCLEOTIDE SEQUENCE</scope>
</reference>
<evidence type="ECO:0000256" key="1">
    <source>
        <dbReference type="ARBA" id="ARBA00023015"/>
    </source>
</evidence>
<feature type="region of interest" description="Disordered" evidence="5">
    <location>
        <begin position="140"/>
        <end position="245"/>
    </location>
</feature>
<dbReference type="GO" id="GO:0006355">
    <property type="term" value="P:regulation of DNA-templated transcription"/>
    <property type="evidence" value="ECO:0007669"/>
    <property type="project" value="InterPro"/>
</dbReference>
<name>M7YKI6_TRIUA</name>
<feature type="compositionally biased region" description="Low complexity" evidence="5">
    <location>
        <begin position="214"/>
        <end position="223"/>
    </location>
</feature>
<evidence type="ECO:0000256" key="4">
    <source>
        <dbReference type="ARBA" id="ARBA00023242"/>
    </source>
</evidence>
<dbReference type="Pfam" id="PF02365">
    <property type="entry name" value="NAM"/>
    <property type="match status" value="1"/>
</dbReference>
<dbReference type="PROSITE" id="PS51005">
    <property type="entry name" value="NAC"/>
    <property type="match status" value="1"/>
</dbReference>
<evidence type="ECO:0000256" key="2">
    <source>
        <dbReference type="ARBA" id="ARBA00023125"/>
    </source>
</evidence>
<sequence>MTKGTTGVPPEDVDVYGTRPEALPFHRCNRGASGKVWGHFFTTRPAGAASGVASGGPGSYVRVVPGGLWVRYDEEKAYADADGDVLGYRCRFAFHGEDGKLTAWRMKEFRLNEGAAAYRGVAFHPVAKNLVAWKVYNDVEEPLSDDEGDDEDEDEDDEAEEMEVDDPVAAAACTEDDLTQRQDKKKKQKLRGCVVRKVFTKPAVPPPSARSSDDGSAGSSSRYRSADEEAGYPGEEQARKRARWV</sequence>
<protein>
    <submittedName>
        <fullName evidence="6">Uncharacterized protein</fullName>
    </submittedName>
</protein>
<keyword evidence="2" id="KW-0238">DNA-binding</keyword>
<feature type="compositionally biased region" description="Acidic residues" evidence="5">
    <location>
        <begin position="140"/>
        <end position="166"/>
    </location>
</feature>
<dbReference type="GO" id="GO:0003677">
    <property type="term" value="F:DNA binding"/>
    <property type="evidence" value="ECO:0007669"/>
    <property type="project" value="UniProtKB-KW"/>
</dbReference>
<accession>M7YKI6</accession>
<evidence type="ECO:0000256" key="3">
    <source>
        <dbReference type="ARBA" id="ARBA00023163"/>
    </source>
</evidence>
<keyword evidence="4" id="KW-0539">Nucleus</keyword>
<dbReference type="OMA" id="HVWAYFF"/>
<organism evidence="6">
    <name type="scientific">Triticum urartu</name>
    <name type="common">Red wild einkorn</name>
    <name type="synonym">Crithodium urartu</name>
    <dbReference type="NCBI Taxonomy" id="4572"/>
    <lineage>
        <taxon>Eukaryota</taxon>
        <taxon>Viridiplantae</taxon>
        <taxon>Streptophyta</taxon>
        <taxon>Embryophyta</taxon>
        <taxon>Tracheophyta</taxon>
        <taxon>Spermatophyta</taxon>
        <taxon>Magnoliopsida</taxon>
        <taxon>Liliopsida</taxon>
        <taxon>Poales</taxon>
        <taxon>Poaceae</taxon>
        <taxon>BOP clade</taxon>
        <taxon>Pooideae</taxon>
        <taxon>Triticodae</taxon>
        <taxon>Triticeae</taxon>
        <taxon>Triticinae</taxon>
        <taxon>Triticum</taxon>
    </lineage>
</organism>
<gene>
    <name evidence="6" type="ORF">TRIUR3_11154</name>
</gene>
<dbReference type="Gene3D" id="2.170.150.80">
    <property type="entry name" value="NAC domain"/>
    <property type="match status" value="1"/>
</dbReference>
<keyword evidence="3" id="KW-0804">Transcription</keyword>
<dbReference type="InterPro" id="IPR003441">
    <property type="entry name" value="NAC-dom"/>
</dbReference>
<evidence type="ECO:0000313" key="6">
    <source>
        <dbReference type="EMBL" id="EMS47386.1"/>
    </source>
</evidence>
<dbReference type="EMBL" id="KD261211">
    <property type="protein sequence ID" value="EMS47386.1"/>
    <property type="molecule type" value="Genomic_DNA"/>
</dbReference>
<dbReference type="InterPro" id="IPR036093">
    <property type="entry name" value="NAC_dom_sf"/>
</dbReference>
<dbReference type="SUPFAM" id="SSF101941">
    <property type="entry name" value="NAC domain"/>
    <property type="match status" value="1"/>
</dbReference>